<keyword evidence="3" id="KW-1185">Reference proteome</keyword>
<dbReference type="PROSITE" id="PS50995">
    <property type="entry name" value="HTH_MARR_2"/>
    <property type="match status" value="1"/>
</dbReference>
<proteinExistence type="predicted"/>
<dbReference type="InterPro" id="IPR000835">
    <property type="entry name" value="HTH_MarR-typ"/>
</dbReference>
<dbReference type="Proteomes" id="UP000708298">
    <property type="component" value="Unassembled WGS sequence"/>
</dbReference>
<accession>A0A963YW58</accession>
<dbReference type="GO" id="GO:0003700">
    <property type="term" value="F:DNA-binding transcription factor activity"/>
    <property type="evidence" value="ECO:0007669"/>
    <property type="project" value="InterPro"/>
</dbReference>
<dbReference type="Pfam" id="PF01047">
    <property type="entry name" value="MarR"/>
    <property type="match status" value="1"/>
</dbReference>
<dbReference type="EMBL" id="JAESVB010000028">
    <property type="protein sequence ID" value="MCB8878256.1"/>
    <property type="molecule type" value="Genomic_DNA"/>
</dbReference>
<dbReference type="RefSeq" id="WP_227323904.1">
    <property type="nucleotide sequence ID" value="NZ_JAESVB010000028.1"/>
</dbReference>
<dbReference type="PANTHER" id="PTHR33164">
    <property type="entry name" value="TRANSCRIPTIONAL REGULATOR, MARR FAMILY"/>
    <property type="match status" value="1"/>
</dbReference>
<dbReference type="GO" id="GO:0006950">
    <property type="term" value="P:response to stress"/>
    <property type="evidence" value="ECO:0007669"/>
    <property type="project" value="TreeGrafter"/>
</dbReference>
<sequence>MKKKPDDQQIELTSVLLDRVLDIVRGDDRDLNLRQLAVLLVCYSTSEPQTVRGLAEHLNVVKPAITRALDRLEKAKLVRRKYDPADKRSIHVAVTRAGERYGEMFLGGSLQQRASVDG</sequence>
<evidence type="ECO:0000313" key="2">
    <source>
        <dbReference type="EMBL" id="MCB8878256.1"/>
    </source>
</evidence>
<evidence type="ECO:0000313" key="3">
    <source>
        <dbReference type="Proteomes" id="UP000708298"/>
    </source>
</evidence>
<dbReference type="SMART" id="SM00347">
    <property type="entry name" value="HTH_MARR"/>
    <property type="match status" value="1"/>
</dbReference>
<dbReference type="SUPFAM" id="SSF46785">
    <property type="entry name" value="Winged helix' DNA-binding domain"/>
    <property type="match status" value="1"/>
</dbReference>
<dbReference type="InterPro" id="IPR036388">
    <property type="entry name" value="WH-like_DNA-bd_sf"/>
</dbReference>
<reference evidence="2" key="1">
    <citation type="journal article" date="2021" name="Microorganisms">
        <title>Acidisoma silvae sp. nov. and Acidisomacellulosilytica sp. nov., Two Acidophilic Bacteria Isolated from Decaying Wood, Hydrolyzing Cellulose and Producing Poly-3-hydroxybutyrate.</title>
        <authorList>
            <person name="Mieszkin S."/>
            <person name="Pouder E."/>
            <person name="Uroz S."/>
            <person name="Simon-Colin C."/>
            <person name="Alain K."/>
        </authorList>
    </citation>
    <scope>NUCLEOTIDE SEQUENCE</scope>
    <source>
        <strain evidence="2">HW T2.11</strain>
    </source>
</reference>
<dbReference type="PANTHER" id="PTHR33164:SF43">
    <property type="entry name" value="HTH-TYPE TRANSCRIPTIONAL REPRESSOR YETL"/>
    <property type="match status" value="1"/>
</dbReference>
<dbReference type="AlphaFoldDB" id="A0A963YW58"/>
<reference evidence="2" key="2">
    <citation type="submission" date="2021-01" db="EMBL/GenBank/DDBJ databases">
        <authorList>
            <person name="Mieszkin S."/>
            <person name="Pouder E."/>
            <person name="Alain K."/>
        </authorList>
    </citation>
    <scope>NUCLEOTIDE SEQUENCE</scope>
    <source>
        <strain evidence="2">HW T2.11</strain>
    </source>
</reference>
<feature type="domain" description="HTH marR-type" evidence="1">
    <location>
        <begin position="1"/>
        <end position="118"/>
    </location>
</feature>
<dbReference type="InterPro" id="IPR036390">
    <property type="entry name" value="WH_DNA-bd_sf"/>
</dbReference>
<organism evidence="2 3">
    <name type="scientific">Acidisoma silvae</name>
    <dbReference type="NCBI Taxonomy" id="2802396"/>
    <lineage>
        <taxon>Bacteria</taxon>
        <taxon>Pseudomonadati</taxon>
        <taxon>Pseudomonadota</taxon>
        <taxon>Alphaproteobacteria</taxon>
        <taxon>Acetobacterales</taxon>
        <taxon>Acidocellaceae</taxon>
        <taxon>Acidisoma</taxon>
    </lineage>
</organism>
<name>A0A963YW58_9PROT</name>
<gene>
    <name evidence="2" type="ORF">ASILVAE211_23955</name>
</gene>
<dbReference type="Gene3D" id="1.10.10.10">
    <property type="entry name" value="Winged helix-like DNA-binding domain superfamily/Winged helix DNA-binding domain"/>
    <property type="match status" value="1"/>
</dbReference>
<evidence type="ECO:0000259" key="1">
    <source>
        <dbReference type="PROSITE" id="PS50995"/>
    </source>
</evidence>
<comment type="caution">
    <text evidence="2">The sequence shown here is derived from an EMBL/GenBank/DDBJ whole genome shotgun (WGS) entry which is preliminary data.</text>
</comment>
<protein>
    <submittedName>
        <fullName evidence="2">MarR family transcriptional regulator</fullName>
    </submittedName>
</protein>
<dbReference type="InterPro" id="IPR039422">
    <property type="entry name" value="MarR/SlyA-like"/>
</dbReference>